<dbReference type="Pfam" id="PF10615">
    <property type="entry name" value="DUF2470"/>
    <property type="match status" value="1"/>
</dbReference>
<sequence length="234" mass="25557">MRPFRARVTQPTHAERVRSILVAAHSMTVVSDGLHTEVHRLHETGATGHVHLHAPPESAPAGSERRVPVRLELTDIAPTPVRDRLRAQVTLTGLLAAPYDEGATASTCMEFGQALLEDSRGRTFVTLEELQSAAPDPLATCEAGLLTHLLDGHREFVPLLLRLVRPQPNRGVLRAVPVALDRYGVTLRLEYSGTHCDARLPFASPVTHPDQVDSRFQALLAAARRASHPNCLLT</sequence>
<organism evidence="2 3">
    <name type="scientific">Streptomyces abyssalis</name>
    <dbReference type="NCBI Taxonomy" id="933944"/>
    <lineage>
        <taxon>Bacteria</taxon>
        <taxon>Bacillati</taxon>
        <taxon>Actinomycetota</taxon>
        <taxon>Actinomycetes</taxon>
        <taxon>Kitasatosporales</taxon>
        <taxon>Streptomycetaceae</taxon>
        <taxon>Streptomyces</taxon>
    </lineage>
</organism>
<evidence type="ECO:0000259" key="1">
    <source>
        <dbReference type="Pfam" id="PF10615"/>
    </source>
</evidence>
<feature type="domain" description="DUF2470" evidence="1">
    <location>
        <begin position="143"/>
        <end position="216"/>
    </location>
</feature>
<comment type="caution">
    <text evidence="2">The sequence shown here is derived from an EMBL/GenBank/DDBJ whole genome shotgun (WGS) entry which is preliminary data.</text>
</comment>
<evidence type="ECO:0000313" key="3">
    <source>
        <dbReference type="Proteomes" id="UP000176087"/>
    </source>
</evidence>
<proteinExistence type="predicted"/>
<evidence type="ECO:0000313" key="2">
    <source>
        <dbReference type="EMBL" id="OEU94520.1"/>
    </source>
</evidence>
<dbReference type="OrthoDB" id="3381348at2"/>
<dbReference type="Proteomes" id="UP000176087">
    <property type="component" value="Unassembled WGS sequence"/>
</dbReference>
<dbReference type="Gene3D" id="3.20.180.10">
    <property type="entry name" value="PNP-oxidase-like"/>
    <property type="match status" value="1"/>
</dbReference>
<reference evidence="2 3" key="1">
    <citation type="journal article" date="2016" name="Front. Microbiol.">
        <title>Comparative Genomics Analysis of Streptomyces Species Reveals Their Adaptation to the Marine Environment and Their Diversity at the Genomic Level.</title>
        <authorList>
            <person name="Tian X."/>
            <person name="Zhang Z."/>
            <person name="Yang T."/>
            <person name="Chen M."/>
            <person name="Li J."/>
            <person name="Chen F."/>
            <person name="Yang J."/>
            <person name="Li W."/>
            <person name="Zhang B."/>
            <person name="Zhang Z."/>
            <person name="Wu J."/>
            <person name="Zhang C."/>
            <person name="Long L."/>
            <person name="Xiao J."/>
        </authorList>
    </citation>
    <scope>NUCLEOTIDE SEQUENCE [LARGE SCALE GENOMIC DNA]</scope>
    <source>
        <strain evidence="2 3">SCSIO 10390</strain>
    </source>
</reference>
<dbReference type="PATRIC" id="fig|933944.5.peg.4992"/>
<dbReference type="STRING" id="933944.AN215_00855"/>
<dbReference type="AlphaFoldDB" id="A0A1E7JVN2"/>
<gene>
    <name evidence="2" type="ORF">AN215_00855</name>
</gene>
<keyword evidence="3" id="KW-1185">Reference proteome</keyword>
<protein>
    <recommendedName>
        <fullName evidence="1">DUF2470 domain-containing protein</fullName>
    </recommendedName>
</protein>
<dbReference type="InterPro" id="IPR019595">
    <property type="entry name" value="DUF2470"/>
</dbReference>
<accession>A0A1E7JVN2</accession>
<dbReference type="EMBL" id="LJGT01000035">
    <property type="protein sequence ID" value="OEU94520.1"/>
    <property type="molecule type" value="Genomic_DNA"/>
</dbReference>
<name>A0A1E7JVN2_9ACTN</name>
<dbReference type="SUPFAM" id="SSF50475">
    <property type="entry name" value="FMN-binding split barrel"/>
    <property type="match status" value="1"/>
</dbReference>
<dbReference type="RefSeq" id="WP_070008771.1">
    <property type="nucleotide sequence ID" value="NZ_LJGS01000034.1"/>
</dbReference>
<dbReference type="InterPro" id="IPR037119">
    <property type="entry name" value="Haem_oxidase_HugZ-like_sf"/>
</dbReference>